<keyword evidence="3" id="KW-0456">Lyase</keyword>
<organism evidence="3 4">
    <name type="scientific">Candidatus Abyssobacteria bacterium SURF_17</name>
    <dbReference type="NCBI Taxonomy" id="2093361"/>
    <lineage>
        <taxon>Bacteria</taxon>
        <taxon>Pseudomonadati</taxon>
        <taxon>Candidatus Hydrogenedentota</taxon>
        <taxon>Candidatus Abyssobacteria</taxon>
    </lineage>
</organism>
<proteinExistence type="inferred from homology"/>
<evidence type="ECO:0000313" key="4">
    <source>
        <dbReference type="Proteomes" id="UP000285961"/>
    </source>
</evidence>
<comment type="caution">
    <text evidence="3">The sequence shown here is derived from an EMBL/GenBank/DDBJ whole genome shotgun (WGS) entry which is preliminary data.</text>
</comment>
<dbReference type="Gene3D" id="3.90.226.10">
    <property type="entry name" value="2-enoyl-CoA Hydratase, Chain A, domain 1"/>
    <property type="match status" value="1"/>
</dbReference>
<dbReference type="CDD" id="cd06558">
    <property type="entry name" value="crotonase-like"/>
    <property type="match status" value="1"/>
</dbReference>
<dbReference type="PANTHER" id="PTHR11941:SF54">
    <property type="entry name" value="ENOYL-COA HYDRATASE, MITOCHONDRIAL"/>
    <property type="match status" value="1"/>
</dbReference>
<protein>
    <submittedName>
        <fullName evidence="3">Enoyl-CoA hydratase</fullName>
        <ecNumber evidence="3">4.2.1.17</ecNumber>
    </submittedName>
</protein>
<dbReference type="Pfam" id="PF00378">
    <property type="entry name" value="ECH_1"/>
    <property type="match status" value="1"/>
</dbReference>
<dbReference type="Proteomes" id="UP000285961">
    <property type="component" value="Unassembled WGS sequence"/>
</dbReference>
<dbReference type="EMBL" id="QZKI01000003">
    <property type="protein sequence ID" value="RJP75434.1"/>
    <property type="molecule type" value="Genomic_DNA"/>
</dbReference>
<evidence type="ECO:0000256" key="1">
    <source>
        <dbReference type="ARBA" id="ARBA00005254"/>
    </source>
</evidence>
<dbReference type="GO" id="GO:0006635">
    <property type="term" value="P:fatty acid beta-oxidation"/>
    <property type="evidence" value="ECO:0007669"/>
    <property type="project" value="TreeGrafter"/>
</dbReference>
<reference evidence="3 4" key="1">
    <citation type="journal article" date="2017" name="ISME J.">
        <title>Energy and carbon metabolisms in a deep terrestrial subsurface fluid microbial community.</title>
        <authorList>
            <person name="Momper L."/>
            <person name="Jungbluth S.P."/>
            <person name="Lee M.D."/>
            <person name="Amend J.P."/>
        </authorList>
    </citation>
    <scope>NUCLEOTIDE SEQUENCE [LARGE SCALE GENOMIC DNA]</scope>
    <source>
        <strain evidence="3">SURF_17</strain>
    </source>
</reference>
<evidence type="ECO:0000313" key="3">
    <source>
        <dbReference type="EMBL" id="RJP75434.1"/>
    </source>
</evidence>
<sequence>MNENYMLLERDGYVATIIINRPEQRNAMLSVMWKWIAETMEHLNQDNDVRCVVIRGAGDKAFASGADISEFEVWTSQEKAREYGGLIEYAFQSIERHRNPIIAMVQGFAFGAGCELAVACDLRVLADVAKIGIPSAKLGVMLNYENYQRLVDLAGVSTAREIFFLGRPLDAQRAREVGLANYVVPKADLETFTYEIAREISENAPLSVRGSKQVLRACMERGMLDRSRDAEVLAELDELSATCFLSEDVKEGVSAFFGRRKAEFKGK</sequence>
<evidence type="ECO:0000256" key="2">
    <source>
        <dbReference type="RuleBase" id="RU003707"/>
    </source>
</evidence>
<name>A0A419F9K6_9BACT</name>
<gene>
    <name evidence="3" type="ORF">C4532_00390</name>
</gene>
<dbReference type="EC" id="4.2.1.17" evidence="3"/>
<dbReference type="InterPro" id="IPR001753">
    <property type="entry name" value="Enoyl-CoA_hydra/iso"/>
</dbReference>
<dbReference type="InterPro" id="IPR018376">
    <property type="entry name" value="Enoyl-CoA_hyd/isom_CS"/>
</dbReference>
<dbReference type="SUPFAM" id="SSF52096">
    <property type="entry name" value="ClpP/crotonase"/>
    <property type="match status" value="1"/>
</dbReference>
<dbReference type="PROSITE" id="PS00166">
    <property type="entry name" value="ENOYL_COA_HYDRATASE"/>
    <property type="match status" value="1"/>
</dbReference>
<comment type="similarity">
    <text evidence="1 2">Belongs to the enoyl-CoA hydratase/isomerase family.</text>
</comment>
<dbReference type="AlphaFoldDB" id="A0A419F9K6"/>
<accession>A0A419F9K6</accession>
<dbReference type="PANTHER" id="PTHR11941">
    <property type="entry name" value="ENOYL-COA HYDRATASE-RELATED"/>
    <property type="match status" value="1"/>
</dbReference>
<dbReference type="GO" id="GO:0004300">
    <property type="term" value="F:enoyl-CoA hydratase activity"/>
    <property type="evidence" value="ECO:0007669"/>
    <property type="project" value="UniProtKB-EC"/>
</dbReference>
<dbReference type="InterPro" id="IPR029045">
    <property type="entry name" value="ClpP/crotonase-like_dom_sf"/>
</dbReference>